<dbReference type="Proteomes" id="UP000070119">
    <property type="component" value="Chromosome 2"/>
</dbReference>
<dbReference type="PANTHER" id="PTHR38033">
    <property type="entry name" value="MEMBRANE PROTEIN-RELATED"/>
    <property type="match status" value="1"/>
</dbReference>
<dbReference type="EMBL" id="LPHD01000114">
    <property type="protein sequence ID" value="KWA79794.1"/>
    <property type="molecule type" value="Genomic_DNA"/>
</dbReference>
<organism evidence="3 5">
    <name type="scientific">Burkholderia ubonensis</name>
    <dbReference type="NCBI Taxonomy" id="101571"/>
    <lineage>
        <taxon>Bacteria</taxon>
        <taxon>Pseudomonadati</taxon>
        <taxon>Pseudomonadota</taxon>
        <taxon>Betaproteobacteria</taxon>
        <taxon>Burkholderiales</taxon>
        <taxon>Burkholderiaceae</taxon>
        <taxon>Burkholderia</taxon>
        <taxon>Burkholderia cepacia complex</taxon>
    </lineage>
</organism>
<dbReference type="InterPro" id="IPR038522">
    <property type="entry name" value="T4/T6SS_DotU_sf"/>
</dbReference>
<gene>
    <name evidence="4" type="ORF">WK57_25240</name>
    <name evidence="3" type="ORF">WL29_30195</name>
</gene>
<dbReference type="Pfam" id="PF09850">
    <property type="entry name" value="DotU"/>
    <property type="match status" value="1"/>
</dbReference>
<dbReference type="RefSeq" id="WP_059657075.1">
    <property type="nucleotide sequence ID" value="NZ_CM003772.1"/>
</dbReference>
<name>A0A102ZGG6_9BURK</name>
<evidence type="ECO:0000313" key="5">
    <source>
        <dbReference type="Proteomes" id="UP000060630"/>
    </source>
</evidence>
<dbReference type="EMBL" id="LNJU01000005">
    <property type="protein sequence ID" value="KWZ52391.1"/>
    <property type="molecule type" value="Genomic_DNA"/>
</dbReference>
<sequence length="251" mass="27396">MNTIISTRAQAALLEREPGSGHATGTSIRALLRDTALLVTHLSSEGQAQNVGELRQRCVQLVAQFSTALDALGIAPDVRDDAAIAQCGLIDEAALRHLPPSDRAQWEPKPLQVERYGIHDAGDRVYERIEYRMREAAPNVELLECYAAILGVGFRGRYASPAGATAASHDGEAKRQALIAALAEQIDRLRPAPPPPFLTDRSTTRLIDRLKRLSPWAIAGIACATATLTWLVWHQILDAQLAHLIQQAKRP</sequence>
<evidence type="ECO:0000313" key="3">
    <source>
        <dbReference type="EMBL" id="KWA79794.1"/>
    </source>
</evidence>
<evidence type="ECO:0000313" key="4">
    <source>
        <dbReference type="EMBL" id="KWZ52391.1"/>
    </source>
</evidence>
<proteinExistence type="predicted"/>
<dbReference type="NCBIfam" id="TIGR03349">
    <property type="entry name" value="IV_VI_DotU"/>
    <property type="match status" value="1"/>
</dbReference>
<keyword evidence="1" id="KW-0472">Membrane</keyword>
<dbReference type="PANTHER" id="PTHR38033:SF1">
    <property type="entry name" value="DOTU FAMILY TYPE IV_VI SECRETION SYSTEM PROTEIN"/>
    <property type="match status" value="1"/>
</dbReference>
<keyword evidence="1" id="KW-0812">Transmembrane</keyword>
<evidence type="ECO:0000256" key="1">
    <source>
        <dbReference type="SAM" id="Phobius"/>
    </source>
</evidence>
<evidence type="ECO:0000313" key="6">
    <source>
        <dbReference type="Proteomes" id="UP000070119"/>
    </source>
</evidence>
<comment type="caution">
    <text evidence="3">The sequence shown here is derived from an EMBL/GenBank/DDBJ whole genome shotgun (WGS) entry which is preliminary data.</text>
</comment>
<feature type="domain" description="Type IV / VI secretion system DotU" evidence="2">
    <location>
        <begin position="28"/>
        <end position="233"/>
    </location>
</feature>
<accession>A0A102ZGG6</accession>
<keyword evidence="1" id="KW-1133">Transmembrane helix</keyword>
<dbReference type="AlphaFoldDB" id="A0A102ZGG6"/>
<dbReference type="InterPro" id="IPR017732">
    <property type="entry name" value="T4/T6SS_DotU"/>
</dbReference>
<reference evidence="3 5" key="1">
    <citation type="submission" date="2015-11" db="EMBL/GenBank/DDBJ databases">
        <title>Expanding the genomic diversity of Burkholderia species for the development of highly accurate diagnostics.</title>
        <authorList>
            <person name="Sahl J."/>
            <person name="Keim P."/>
            <person name="Wagner D."/>
        </authorList>
    </citation>
    <scope>NUCLEOTIDE SEQUENCE [LARGE SCALE GENOMIC DNA]</scope>
    <source>
        <strain evidence="3 5">MSMB2087WGS</strain>
    </source>
</reference>
<dbReference type="Gene3D" id="1.25.40.590">
    <property type="entry name" value="Type IV / VI secretion system, DotU"/>
    <property type="match status" value="1"/>
</dbReference>
<protein>
    <submittedName>
        <fullName evidence="3">Type IV secretion protein DotU</fullName>
    </submittedName>
</protein>
<reference evidence="4 6" key="2">
    <citation type="submission" date="2015-11" db="EMBL/GenBank/DDBJ databases">
        <authorList>
            <person name="Sahl J."/>
            <person name="Wagner D."/>
            <person name="Keim P."/>
        </authorList>
    </citation>
    <scope>NUCLEOTIDE SEQUENCE [LARGE SCALE GENOMIC DNA]</scope>
    <source>
        <strain evidence="4 6">MSMB1157</strain>
    </source>
</reference>
<evidence type="ECO:0000259" key="2">
    <source>
        <dbReference type="Pfam" id="PF09850"/>
    </source>
</evidence>
<feature type="transmembrane region" description="Helical" evidence="1">
    <location>
        <begin position="213"/>
        <end position="233"/>
    </location>
</feature>
<dbReference type="Proteomes" id="UP000060630">
    <property type="component" value="Unassembled WGS sequence"/>
</dbReference>